<reference evidence="2 3" key="1">
    <citation type="journal article" date="2012" name="J. Virol.">
        <title>Complete Genome Sequences of 138 Mycobacteriophages.</title>
        <authorList>
            <consortium name="the Science Education Alliance Phage Hunters Advancing Genomics and Evolutionary Science Program"/>
            <consortium name="the KwaZulu-Natal Research Institute for Tuberculosis and HIV Mycobacterial Genetics Course Students"/>
            <consortium name="the Phage Hunters Integrating Research and Education Program"/>
            <person name="Hatfull G.F."/>
        </authorList>
    </citation>
    <scope>NUCLEOTIDE SEQUENCE [LARGE SCALE GENOMIC DNA]</scope>
</reference>
<dbReference type="RefSeq" id="YP_009607622.1">
    <property type="nucleotide sequence ID" value="NC_041983.1"/>
</dbReference>
<dbReference type="EMBL" id="JF957060">
    <property type="protein sequence ID" value="AEJ92370.1"/>
    <property type="molecule type" value="Genomic_DNA"/>
</dbReference>
<evidence type="ECO:0000256" key="1">
    <source>
        <dbReference type="SAM" id="Phobius"/>
    </source>
</evidence>
<sequence>MSTQIIFLWFIVGVVIGYVVSG</sequence>
<keyword evidence="3" id="KW-1185">Reference proteome</keyword>
<protein>
    <submittedName>
        <fullName evidence="2">Uncharacterized protein</fullName>
    </submittedName>
</protein>
<dbReference type="GeneID" id="40083628"/>
<keyword evidence="1" id="KW-1133">Transmembrane helix</keyword>
<organism evidence="2 3">
    <name type="scientific">Mycobacterium phage Timshel</name>
    <dbReference type="NCBI Taxonomy" id="1032895"/>
    <lineage>
        <taxon>Viruses</taxon>
        <taxon>Duplodnaviria</taxon>
        <taxon>Heunggongvirae</taxon>
        <taxon>Uroviricota</taxon>
        <taxon>Caudoviricetes</taxon>
        <taxon>Timshelvirus</taxon>
        <taxon>Timshelvirus timshel</taxon>
    </lineage>
</organism>
<proteinExistence type="predicted"/>
<name>G1DB82_9CAUD</name>
<dbReference type="Proteomes" id="UP000006948">
    <property type="component" value="Segment"/>
</dbReference>
<gene>
    <name evidence="2" type="primary">64</name>
    <name evidence="2" type="ORF">TIMSHEL_64</name>
</gene>
<feature type="transmembrane region" description="Helical" evidence="1">
    <location>
        <begin position="6"/>
        <end position="21"/>
    </location>
</feature>
<accession>G1DB82</accession>
<keyword evidence="1" id="KW-0472">Membrane</keyword>
<dbReference type="KEGG" id="vg:40083628"/>
<evidence type="ECO:0000313" key="2">
    <source>
        <dbReference type="EMBL" id="AEJ92370.1"/>
    </source>
</evidence>
<evidence type="ECO:0000313" key="3">
    <source>
        <dbReference type="Proteomes" id="UP000006948"/>
    </source>
</evidence>
<keyword evidence="1" id="KW-0812">Transmembrane</keyword>